<dbReference type="Proteomes" id="UP001596011">
    <property type="component" value="Unassembled WGS sequence"/>
</dbReference>
<feature type="transmembrane region" description="Helical" evidence="1">
    <location>
        <begin position="101"/>
        <end position="120"/>
    </location>
</feature>
<evidence type="ECO:0000313" key="2">
    <source>
        <dbReference type="EMBL" id="MFC4627451.1"/>
    </source>
</evidence>
<dbReference type="InterPro" id="IPR033458">
    <property type="entry name" value="DUF5134"/>
</dbReference>
<keyword evidence="1" id="KW-0812">Transmembrane</keyword>
<evidence type="ECO:0000256" key="1">
    <source>
        <dbReference type="SAM" id="Phobius"/>
    </source>
</evidence>
<sequence>MIDDPALQWALTALFLVTATYSGCLLLLERRPLAAVGHLLHIGMSLGMVLMCWPWWSQLPVLPQLIVFGGAAGWFALVYLAQVSRRIPRRAAGDHGPVHQALHAMMMLAMVWMVAAMTSAPGSPVATSGYAHTAMSVPVVLAGVVMVTALVVAGVLFLLDCAEAARTCWHVHRSHTLESASGSLMSLGMVAMCWPMLVG</sequence>
<reference evidence="3" key="1">
    <citation type="journal article" date="2019" name="Int. J. Syst. Evol. Microbiol.">
        <title>The Global Catalogue of Microorganisms (GCM) 10K type strain sequencing project: providing services to taxonomists for standard genome sequencing and annotation.</title>
        <authorList>
            <consortium name="The Broad Institute Genomics Platform"/>
            <consortium name="The Broad Institute Genome Sequencing Center for Infectious Disease"/>
            <person name="Wu L."/>
            <person name="Ma J."/>
        </authorList>
    </citation>
    <scope>NUCLEOTIDE SEQUENCE [LARGE SCALE GENOMIC DNA]</scope>
    <source>
        <strain evidence="3">CCUG 42722</strain>
    </source>
</reference>
<name>A0ABV9HEC1_9MICO</name>
<gene>
    <name evidence="2" type="ORF">ACFO6V_04340</name>
</gene>
<feature type="transmembrane region" description="Helical" evidence="1">
    <location>
        <begin position="180"/>
        <end position="197"/>
    </location>
</feature>
<proteinExistence type="predicted"/>
<keyword evidence="1" id="KW-1133">Transmembrane helix</keyword>
<organism evidence="2 3">
    <name type="scientific">Promicromonospora alba</name>
    <dbReference type="NCBI Taxonomy" id="1616110"/>
    <lineage>
        <taxon>Bacteria</taxon>
        <taxon>Bacillati</taxon>
        <taxon>Actinomycetota</taxon>
        <taxon>Actinomycetes</taxon>
        <taxon>Micrococcales</taxon>
        <taxon>Promicromonosporaceae</taxon>
        <taxon>Promicromonospora</taxon>
    </lineage>
</organism>
<feature type="transmembrane region" description="Helical" evidence="1">
    <location>
        <begin position="35"/>
        <end position="56"/>
    </location>
</feature>
<dbReference type="EMBL" id="JBHSFI010000002">
    <property type="protein sequence ID" value="MFC4627451.1"/>
    <property type="molecule type" value="Genomic_DNA"/>
</dbReference>
<feature type="transmembrane region" description="Helical" evidence="1">
    <location>
        <begin position="62"/>
        <end position="81"/>
    </location>
</feature>
<feature type="transmembrane region" description="Helical" evidence="1">
    <location>
        <begin position="140"/>
        <end position="159"/>
    </location>
</feature>
<keyword evidence="3" id="KW-1185">Reference proteome</keyword>
<feature type="transmembrane region" description="Helical" evidence="1">
    <location>
        <begin position="6"/>
        <end position="28"/>
    </location>
</feature>
<keyword evidence="1" id="KW-0472">Membrane</keyword>
<dbReference type="RefSeq" id="WP_377132607.1">
    <property type="nucleotide sequence ID" value="NZ_JBHSFI010000002.1"/>
</dbReference>
<comment type="caution">
    <text evidence="2">The sequence shown here is derived from an EMBL/GenBank/DDBJ whole genome shotgun (WGS) entry which is preliminary data.</text>
</comment>
<evidence type="ECO:0000313" key="3">
    <source>
        <dbReference type="Proteomes" id="UP001596011"/>
    </source>
</evidence>
<protein>
    <submittedName>
        <fullName evidence="2">DUF5134 domain-containing protein</fullName>
    </submittedName>
</protein>
<accession>A0ABV9HEC1</accession>
<dbReference type="Pfam" id="PF17197">
    <property type="entry name" value="DUF5134"/>
    <property type="match status" value="1"/>
</dbReference>